<dbReference type="AlphaFoldDB" id="A0A5D0RA78"/>
<dbReference type="SUPFAM" id="SSF50346">
    <property type="entry name" value="PRC-barrel domain"/>
    <property type="match status" value="1"/>
</dbReference>
<proteinExistence type="predicted"/>
<evidence type="ECO:0000313" key="4">
    <source>
        <dbReference type="Proteomes" id="UP000322080"/>
    </source>
</evidence>
<evidence type="ECO:0008006" key="5">
    <source>
        <dbReference type="Google" id="ProtNLM"/>
    </source>
</evidence>
<gene>
    <name evidence="3" type="ORF">FVF75_16055</name>
</gene>
<dbReference type="RefSeq" id="WP_148379804.1">
    <property type="nucleotide sequence ID" value="NZ_VSIY01000015.1"/>
</dbReference>
<feature type="compositionally biased region" description="Acidic residues" evidence="1">
    <location>
        <begin position="149"/>
        <end position="189"/>
    </location>
</feature>
<sequence>MKLKTLTMTAAVAALMAGGAVAQDTQPSEMTTGDTMSAPEMQPAFTSIEEMTVGDVIGTVTYDPDGNRIAEIDYVIAGTDGPAAVLGIGGFLGLGEYTVAVPLDEFTLREDGRTFELGTSKEALEALPEFDESNAESLPDDLVIGSLMPDDDAMLPDDADTGVEDDTGDGDTGEGDMGDEGDTGDGESK</sequence>
<reference evidence="3 4" key="1">
    <citation type="submission" date="2019-08" db="EMBL/GenBank/DDBJ databases">
        <title>Identification of a novel species of the genus Boseongicola.</title>
        <authorList>
            <person name="Zhang X.-Q."/>
        </authorList>
    </citation>
    <scope>NUCLEOTIDE SEQUENCE [LARGE SCALE GENOMIC DNA]</scope>
    <source>
        <strain evidence="3 4">HY14</strain>
    </source>
</reference>
<evidence type="ECO:0000256" key="1">
    <source>
        <dbReference type="SAM" id="MobiDB-lite"/>
    </source>
</evidence>
<evidence type="ECO:0000256" key="2">
    <source>
        <dbReference type="SAM" id="SignalP"/>
    </source>
</evidence>
<dbReference type="PANTHER" id="PTHR36505">
    <property type="entry name" value="BLR1072 PROTEIN"/>
    <property type="match status" value="1"/>
</dbReference>
<accession>A0A5D0RA78</accession>
<protein>
    <recommendedName>
        <fullName evidence="5">PRC-barrel domain-containing protein</fullName>
    </recommendedName>
</protein>
<dbReference type="EMBL" id="VSIY01000015">
    <property type="protein sequence ID" value="TYB77766.1"/>
    <property type="molecule type" value="Genomic_DNA"/>
</dbReference>
<dbReference type="InterPro" id="IPR011033">
    <property type="entry name" value="PRC_barrel-like_sf"/>
</dbReference>
<keyword evidence="2" id="KW-0732">Signal</keyword>
<dbReference type="PANTHER" id="PTHR36505:SF1">
    <property type="entry name" value="BLR1072 PROTEIN"/>
    <property type="match status" value="1"/>
</dbReference>
<feature type="signal peptide" evidence="2">
    <location>
        <begin position="1"/>
        <end position="22"/>
    </location>
</feature>
<dbReference type="Gene3D" id="2.30.30.240">
    <property type="entry name" value="PRC-barrel domain"/>
    <property type="match status" value="1"/>
</dbReference>
<keyword evidence="4" id="KW-1185">Reference proteome</keyword>
<feature type="region of interest" description="Disordered" evidence="1">
    <location>
        <begin position="131"/>
        <end position="189"/>
    </location>
</feature>
<feature type="chain" id="PRO_5023052151" description="PRC-barrel domain-containing protein" evidence="2">
    <location>
        <begin position="23"/>
        <end position="189"/>
    </location>
</feature>
<name>A0A5D0RA78_9RHOB</name>
<organism evidence="3 4">
    <name type="scientific">Maritimibacter fusiformis</name>
    <dbReference type="NCBI Taxonomy" id="2603819"/>
    <lineage>
        <taxon>Bacteria</taxon>
        <taxon>Pseudomonadati</taxon>
        <taxon>Pseudomonadota</taxon>
        <taxon>Alphaproteobacteria</taxon>
        <taxon>Rhodobacterales</taxon>
        <taxon>Roseobacteraceae</taxon>
        <taxon>Maritimibacter</taxon>
    </lineage>
</organism>
<evidence type="ECO:0000313" key="3">
    <source>
        <dbReference type="EMBL" id="TYB77766.1"/>
    </source>
</evidence>
<dbReference type="Proteomes" id="UP000322080">
    <property type="component" value="Unassembled WGS sequence"/>
</dbReference>
<comment type="caution">
    <text evidence="3">The sequence shown here is derived from an EMBL/GenBank/DDBJ whole genome shotgun (WGS) entry which is preliminary data.</text>
</comment>